<name>A0A418ZQS0_9RHOB</name>
<dbReference type="Pfam" id="PF07331">
    <property type="entry name" value="TctB"/>
    <property type="match status" value="1"/>
</dbReference>
<feature type="transmembrane region" description="Helical" evidence="1">
    <location>
        <begin position="71"/>
        <end position="99"/>
    </location>
</feature>
<evidence type="ECO:0000259" key="2">
    <source>
        <dbReference type="Pfam" id="PF07331"/>
    </source>
</evidence>
<proteinExistence type="predicted"/>
<keyword evidence="1" id="KW-1133">Transmembrane helix</keyword>
<accession>A0A418ZQS0</accession>
<evidence type="ECO:0000256" key="1">
    <source>
        <dbReference type="SAM" id="Phobius"/>
    </source>
</evidence>
<keyword evidence="1" id="KW-0812">Transmembrane</keyword>
<keyword evidence="4" id="KW-1185">Reference proteome</keyword>
<feature type="transmembrane region" description="Helical" evidence="1">
    <location>
        <begin position="111"/>
        <end position="134"/>
    </location>
</feature>
<sequence length="137" mass="14289">MLAGGAMVLVAAVFLIWGARLTFGTLTQMGPGFLPICTAICLGALGIVIAIEGLKGEPPIPDLPKLRPLLVIAACPVLFSLMIDHAGMVPTVVATALLARAAEPIRWGWDLVLVPLGLSLMAVFVFIDFLGVAIPAF</sequence>
<comment type="caution">
    <text evidence="3">The sequence shown here is derived from an EMBL/GenBank/DDBJ whole genome shotgun (WGS) entry which is preliminary data.</text>
</comment>
<feature type="transmembrane region" description="Helical" evidence="1">
    <location>
        <begin position="33"/>
        <end position="51"/>
    </location>
</feature>
<keyword evidence="1" id="KW-0472">Membrane</keyword>
<evidence type="ECO:0000313" key="3">
    <source>
        <dbReference type="EMBL" id="RJK98634.1"/>
    </source>
</evidence>
<feature type="transmembrane region" description="Helical" evidence="1">
    <location>
        <begin position="6"/>
        <end position="26"/>
    </location>
</feature>
<feature type="domain" description="DUF1468" evidence="2">
    <location>
        <begin position="3"/>
        <end position="135"/>
    </location>
</feature>
<dbReference type="InterPro" id="IPR009936">
    <property type="entry name" value="DUF1468"/>
</dbReference>
<organism evidence="3 4">
    <name type="scientific">Paracoccus siganidrum</name>
    <dbReference type="NCBI Taxonomy" id="1276757"/>
    <lineage>
        <taxon>Bacteria</taxon>
        <taxon>Pseudomonadati</taxon>
        <taxon>Pseudomonadota</taxon>
        <taxon>Alphaproteobacteria</taxon>
        <taxon>Rhodobacterales</taxon>
        <taxon>Paracoccaceae</taxon>
        <taxon>Paracoccus</taxon>
    </lineage>
</organism>
<evidence type="ECO:0000313" key="4">
    <source>
        <dbReference type="Proteomes" id="UP000283587"/>
    </source>
</evidence>
<reference evidence="4" key="1">
    <citation type="submission" date="2018-09" db="EMBL/GenBank/DDBJ databases">
        <title>Paracoccus onubensis nov. sp. a moderate halophilic bacterium isolated from Gruta de las Maravillas (Aracena, Spain).</title>
        <authorList>
            <person name="Jurado V."/>
            <person name="Gutierrez-Patricio S."/>
            <person name="Gonzalez-Pimentel J.L."/>
            <person name="Miller A.Z."/>
            <person name="Laiz L."/>
            <person name="Saiz-Jimenez C."/>
        </authorList>
    </citation>
    <scope>NUCLEOTIDE SEQUENCE [LARGE SCALE GENOMIC DNA]</scope>
    <source>
        <strain evidence="4">DSM 26381</strain>
    </source>
</reference>
<dbReference type="EMBL" id="QZEW01000208">
    <property type="protein sequence ID" value="RJK98634.1"/>
    <property type="molecule type" value="Genomic_DNA"/>
</dbReference>
<gene>
    <name evidence="3" type="ORF">D3P05_23765</name>
</gene>
<dbReference type="Proteomes" id="UP000283587">
    <property type="component" value="Unassembled WGS sequence"/>
</dbReference>
<protein>
    <recommendedName>
        <fullName evidence="2">DUF1468 domain-containing protein</fullName>
    </recommendedName>
</protein>
<dbReference type="AlphaFoldDB" id="A0A418ZQS0"/>